<protein>
    <submittedName>
        <fullName evidence="2">Aldose 1-epimerase</fullName>
    </submittedName>
</protein>
<evidence type="ECO:0000313" key="3">
    <source>
        <dbReference type="Proteomes" id="UP000315842"/>
    </source>
</evidence>
<dbReference type="EMBL" id="BJLP01000048">
    <property type="protein sequence ID" value="GEA82133.1"/>
    <property type="molecule type" value="Genomic_DNA"/>
</dbReference>
<dbReference type="GO" id="GO:0030246">
    <property type="term" value="F:carbohydrate binding"/>
    <property type="evidence" value="ECO:0007669"/>
    <property type="project" value="InterPro"/>
</dbReference>
<dbReference type="GO" id="GO:0004034">
    <property type="term" value="F:aldose 1-epimerase activity"/>
    <property type="evidence" value="ECO:0007669"/>
    <property type="project" value="TreeGrafter"/>
</dbReference>
<dbReference type="SUPFAM" id="SSF74650">
    <property type="entry name" value="Galactose mutarotase-like"/>
    <property type="match status" value="1"/>
</dbReference>
<comment type="caution">
    <text evidence="2">The sequence shown here is derived from an EMBL/GenBank/DDBJ whole genome shotgun (WGS) entry which is preliminary data.</text>
</comment>
<sequence>MRVRTTRSGAEPRLPVPRAGRCAGPCGPPVPDVVPGYGYGVHVTSAADDVRTTPSPSGTQHTLRHGDQVAVVAAVGASLREYRVGSRDVVLPYSEDEIAPAFSGAVLAPWPNRLADGLYGYAGGTYQVPITEPDRLNSLHGLVGFTPFTPAQEPTDDAVTLTTTIVPNPGYPWPVRIDVTYALADDGLTVTTRATNLGTTSAPYGLGFHPWLSPGDASVDECTLQVGADRHVTVDERLLPTGTEELEGHFDLREPRVLRGVDLDDAWLAPVRDDAGRTWARLTTPDGRTTAMWADEAFTAWQVCTGDHVPGIRRRGVAVEPMTCIADAFRTGDLLVELAPGAHHEARWGLRLEQD</sequence>
<reference evidence="2 3" key="1">
    <citation type="submission" date="2019-06" db="EMBL/GenBank/DDBJ databases">
        <title>Whole genome shotgun sequence of Cellulomonas uda NBRC 3747.</title>
        <authorList>
            <person name="Hosoyama A."/>
            <person name="Uohara A."/>
            <person name="Ohji S."/>
            <person name="Ichikawa N."/>
        </authorList>
    </citation>
    <scope>NUCLEOTIDE SEQUENCE [LARGE SCALE GENOMIC DNA]</scope>
    <source>
        <strain evidence="2 3">NBRC 3747</strain>
    </source>
</reference>
<name>A0A4Y3KDV5_CELUD</name>
<accession>A0A4Y3KDV5</accession>
<dbReference type="InterPro" id="IPR011013">
    <property type="entry name" value="Gal_mutarotase_sf_dom"/>
</dbReference>
<keyword evidence="3" id="KW-1185">Reference proteome</keyword>
<dbReference type="InterPro" id="IPR008183">
    <property type="entry name" value="Aldose_1/G6P_1-epimerase"/>
</dbReference>
<evidence type="ECO:0000313" key="2">
    <source>
        <dbReference type="EMBL" id="GEA82133.1"/>
    </source>
</evidence>
<dbReference type="Gene3D" id="2.70.98.10">
    <property type="match status" value="1"/>
</dbReference>
<dbReference type="InterPro" id="IPR014718">
    <property type="entry name" value="GH-type_carb-bd"/>
</dbReference>
<evidence type="ECO:0000256" key="1">
    <source>
        <dbReference type="SAM" id="MobiDB-lite"/>
    </source>
</evidence>
<dbReference type="CDD" id="cd09022">
    <property type="entry name" value="Aldose_epim_Ec_YihR"/>
    <property type="match status" value="1"/>
</dbReference>
<proteinExistence type="predicted"/>
<feature type="region of interest" description="Disordered" evidence="1">
    <location>
        <begin position="1"/>
        <end position="25"/>
    </location>
</feature>
<dbReference type="GO" id="GO:0006006">
    <property type="term" value="P:glucose metabolic process"/>
    <property type="evidence" value="ECO:0007669"/>
    <property type="project" value="TreeGrafter"/>
</dbReference>
<dbReference type="AlphaFoldDB" id="A0A4Y3KDV5"/>
<dbReference type="PANTHER" id="PTHR10091">
    <property type="entry name" value="ALDOSE-1-EPIMERASE"/>
    <property type="match status" value="1"/>
</dbReference>
<dbReference type="InterPro" id="IPR037480">
    <property type="entry name" value="YihR-like"/>
</dbReference>
<organism evidence="2 3">
    <name type="scientific">Cellulomonas uda</name>
    <dbReference type="NCBI Taxonomy" id="1714"/>
    <lineage>
        <taxon>Bacteria</taxon>
        <taxon>Bacillati</taxon>
        <taxon>Actinomycetota</taxon>
        <taxon>Actinomycetes</taxon>
        <taxon>Micrococcales</taxon>
        <taxon>Cellulomonadaceae</taxon>
        <taxon>Cellulomonas</taxon>
    </lineage>
</organism>
<dbReference type="Proteomes" id="UP000315842">
    <property type="component" value="Unassembled WGS sequence"/>
</dbReference>
<dbReference type="Pfam" id="PF01263">
    <property type="entry name" value="Aldose_epim"/>
    <property type="match status" value="1"/>
</dbReference>
<dbReference type="GO" id="GO:0033499">
    <property type="term" value="P:galactose catabolic process via UDP-galactose, Leloir pathway"/>
    <property type="evidence" value="ECO:0007669"/>
    <property type="project" value="TreeGrafter"/>
</dbReference>
<gene>
    <name evidence="2" type="ORF">CUD01_25770</name>
</gene>
<dbReference type="PANTHER" id="PTHR10091:SF0">
    <property type="entry name" value="GALACTOSE MUTAROTASE"/>
    <property type="match status" value="1"/>
</dbReference>